<feature type="transmembrane region" description="Helical" evidence="1">
    <location>
        <begin position="100"/>
        <end position="123"/>
    </location>
</feature>
<keyword evidence="3" id="KW-1185">Reference proteome</keyword>
<evidence type="ECO:0000313" key="2">
    <source>
        <dbReference type="EMBL" id="SHG53577.1"/>
    </source>
</evidence>
<feature type="transmembrane region" description="Helical" evidence="1">
    <location>
        <begin position="135"/>
        <end position="155"/>
    </location>
</feature>
<reference evidence="3" key="1">
    <citation type="submission" date="2016-11" db="EMBL/GenBank/DDBJ databases">
        <authorList>
            <person name="Varghese N."/>
            <person name="Submissions S."/>
        </authorList>
    </citation>
    <scope>NUCLEOTIDE SEQUENCE [LARGE SCALE GENOMIC DNA]</scope>
    <source>
        <strain evidence="3">DSM 16990</strain>
    </source>
</reference>
<dbReference type="RefSeq" id="WP_073235756.1">
    <property type="nucleotide sequence ID" value="NZ_FQUQ01000006.1"/>
</dbReference>
<dbReference type="STRING" id="288992.SAMN04488522_1064"/>
<evidence type="ECO:0000256" key="1">
    <source>
        <dbReference type="SAM" id="Phobius"/>
    </source>
</evidence>
<name>A0A1M5KLB9_9SPHI</name>
<feature type="transmembrane region" description="Helical" evidence="1">
    <location>
        <begin position="64"/>
        <end position="88"/>
    </location>
</feature>
<protein>
    <submittedName>
        <fullName evidence="2">Uncharacterized protein</fullName>
    </submittedName>
</protein>
<keyword evidence="1" id="KW-0472">Membrane</keyword>
<feature type="transmembrane region" description="Helical" evidence="1">
    <location>
        <begin position="12"/>
        <end position="31"/>
    </location>
</feature>
<dbReference type="EMBL" id="FQUQ01000006">
    <property type="protein sequence ID" value="SHG53577.1"/>
    <property type="molecule type" value="Genomic_DNA"/>
</dbReference>
<keyword evidence="1" id="KW-0812">Transmembrane</keyword>
<organism evidence="2 3">
    <name type="scientific">Pedobacter caeni</name>
    <dbReference type="NCBI Taxonomy" id="288992"/>
    <lineage>
        <taxon>Bacteria</taxon>
        <taxon>Pseudomonadati</taxon>
        <taxon>Bacteroidota</taxon>
        <taxon>Sphingobacteriia</taxon>
        <taxon>Sphingobacteriales</taxon>
        <taxon>Sphingobacteriaceae</taxon>
        <taxon>Pedobacter</taxon>
    </lineage>
</organism>
<accession>A0A1M5KLB9</accession>
<evidence type="ECO:0000313" key="3">
    <source>
        <dbReference type="Proteomes" id="UP000184287"/>
    </source>
</evidence>
<gene>
    <name evidence="2" type="ORF">SAMN04488522_1064</name>
</gene>
<dbReference type="AlphaFoldDB" id="A0A1M5KLB9"/>
<proteinExistence type="predicted"/>
<dbReference type="Proteomes" id="UP000184287">
    <property type="component" value="Unassembled WGS sequence"/>
</dbReference>
<keyword evidence="1" id="KW-1133">Transmembrane helix</keyword>
<sequence>MSLLQDVFYQNYVLGGVLIILLFLFMLIILLDITRISSHLFYGKKEHKVSPGMMIKIPLGSKSLIGKLLGFYIMSFAAVTCYFVYYFQVHRELPVNSSRSVIYIGLFIIFFVTTLILAAFISKRIQATIATRKQLMCYFVIEVLVFIGVFCFIIYW</sequence>